<evidence type="ECO:0000256" key="1">
    <source>
        <dbReference type="SAM" id="Phobius"/>
    </source>
</evidence>
<comment type="caution">
    <text evidence="2">The sequence shown here is derived from an EMBL/GenBank/DDBJ whole genome shotgun (WGS) entry which is preliminary data.</text>
</comment>
<feature type="transmembrane region" description="Helical" evidence="1">
    <location>
        <begin position="42"/>
        <end position="65"/>
    </location>
</feature>
<dbReference type="Proteomes" id="UP000824208">
    <property type="component" value="Unassembled WGS sequence"/>
</dbReference>
<gene>
    <name evidence="2" type="ORF">H9714_08895</name>
</gene>
<sequence>MKRTPEEERIYQALSAIETPDAPLEEGVRARLERGERQNRPYFRMAAVAACLVVLLGAAVGAAGFHEAWRYFFPGVPERAVTEVDVSQTNGDYTLTVEDAVADDTGMLLLLSLTRTDGAEIDPDLRLGVGSQTVAPFLMLDGEEVHFGGGGVEQTLSGDGKTLYLVYEATSSGHRLSGKTITFTVPALSDGMETRQTTVSLAPLADGAAEERRENMRAWGRTLSRQDCRVELPAAGEFDGGALRGALETEEGLFLAIEGEEQWGEDTYCLVARSALVDTRTGARYEFAGYTSTELDDGTFVRLHHYRDCPLTAADLPWLELELNYPVSHLVTEKPFTLSFQVDTSAALTIPLETTEILGTVCPLRELRLSAREIALDVEGDGMDPYAFLYEDEGTSMVLTWEDGTTETVPCKGGLVYEGMCTFWWSSDLSTRSFLDVEGLVSVTIGDVTFDVPQ</sequence>
<keyword evidence="1" id="KW-0472">Membrane</keyword>
<keyword evidence="1" id="KW-0812">Transmembrane</keyword>
<dbReference type="AlphaFoldDB" id="A0A9D2MCN1"/>
<dbReference type="EMBL" id="DWYC01000081">
    <property type="protein sequence ID" value="HJB57653.1"/>
    <property type="molecule type" value="Genomic_DNA"/>
</dbReference>
<protein>
    <submittedName>
        <fullName evidence="2">DUF4179 domain-containing protein</fullName>
    </submittedName>
</protein>
<evidence type="ECO:0000313" key="3">
    <source>
        <dbReference type="Proteomes" id="UP000824208"/>
    </source>
</evidence>
<evidence type="ECO:0000313" key="2">
    <source>
        <dbReference type="EMBL" id="HJB57653.1"/>
    </source>
</evidence>
<reference evidence="2" key="1">
    <citation type="journal article" date="2021" name="PeerJ">
        <title>Extensive microbial diversity within the chicken gut microbiome revealed by metagenomics and culture.</title>
        <authorList>
            <person name="Gilroy R."/>
            <person name="Ravi A."/>
            <person name="Getino M."/>
            <person name="Pursley I."/>
            <person name="Horton D.L."/>
            <person name="Alikhan N.F."/>
            <person name="Baker D."/>
            <person name="Gharbi K."/>
            <person name="Hall N."/>
            <person name="Watson M."/>
            <person name="Adriaenssens E.M."/>
            <person name="Foster-Nyarko E."/>
            <person name="Jarju S."/>
            <person name="Secka A."/>
            <person name="Antonio M."/>
            <person name="Oren A."/>
            <person name="Chaudhuri R.R."/>
            <person name="La Ragione R."/>
            <person name="Hildebrand F."/>
            <person name="Pallen M.J."/>
        </authorList>
    </citation>
    <scope>NUCLEOTIDE SEQUENCE</scope>
    <source>
        <strain evidence="2">CHK189-11263</strain>
    </source>
</reference>
<proteinExistence type="predicted"/>
<keyword evidence="1" id="KW-1133">Transmembrane helix</keyword>
<reference evidence="2" key="2">
    <citation type="submission" date="2021-04" db="EMBL/GenBank/DDBJ databases">
        <authorList>
            <person name="Gilroy R."/>
        </authorList>
    </citation>
    <scope>NUCLEOTIDE SEQUENCE</scope>
    <source>
        <strain evidence="2">CHK189-11263</strain>
    </source>
</reference>
<accession>A0A9D2MCN1</accession>
<organism evidence="2 3">
    <name type="scientific">Candidatus Flavonifractor intestinipullorum</name>
    <dbReference type="NCBI Taxonomy" id="2838587"/>
    <lineage>
        <taxon>Bacteria</taxon>
        <taxon>Bacillati</taxon>
        <taxon>Bacillota</taxon>
        <taxon>Clostridia</taxon>
        <taxon>Eubacteriales</taxon>
        <taxon>Oscillospiraceae</taxon>
        <taxon>Flavonifractor</taxon>
    </lineage>
</organism>
<name>A0A9D2MCN1_9FIRM</name>